<comment type="caution">
    <text evidence="8">The sequence shown here is derived from an EMBL/GenBank/DDBJ whole genome shotgun (WGS) entry which is preliminary data.</text>
</comment>
<dbReference type="AlphaFoldDB" id="A0A4R5LNG8"/>
<comment type="subcellular location">
    <subcellularLocation>
        <location evidence="1">Membrane</location>
        <topology evidence="1">Multi-pass membrane protein</topology>
    </subcellularLocation>
</comment>
<keyword evidence="4 5" id="KW-0472">Membrane</keyword>
<organism evidence="8 9">
    <name type="scientific">Seongchinamella unica</name>
    <dbReference type="NCBI Taxonomy" id="2547392"/>
    <lineage>
        <taxon>Bacteria</taxon>
        <taxon>Pseudomonadati</taxon>
        <taxon>Pseudomonadota</taxon>
        <taxon>Gammaproteobacteria</taxon>
        <taxon>Cellvibrionales</taxon>
        <taxon>Halieaceae</taxon>
        <taxon>Seongchinamella</taxon>
    </lineage>
</organism>
<feature type="transmembrane region" description="Helical" evidence="5">
    <location>
        <begin position="49"/>
        <end position="71"/>
    </location>
</feature>
<keyword evidence="6" id="KW-0732">Signal</keyword>
<proteinExistence type="predicted"/>
<feature type="transmembrane region" description="Helical" evidence="5">
    <location>
        <begin position="101"/>
        <end position="122"/>
    </location>
</feature>
<dbReference type="RefSeq" id="WP_133214586.1">
    <property type="nucleotide sequence ID" value="NZ_SMSE01000004.1"/>
</dbReference>
<dbReference type="Gene3D" id="1.20.1540.10">
    <property type="entry name" value="Rhomboid-like"/>
    <property type="match status" value="1"/>
</dbReference>
<evidence type="ECO:0000259" key="7">
    <source>
        <dbReference type="Pfam" id="PF01694"/>
    </source>
</evidence>
<feature type="domain" description="Peptidase S54 rhomboid" evidence="7">
    <location>
        <begin position="39"/>
        <end position="171"/>
    </location>
</feature>
<dbReference type="Proteomes" id="UP000295554">
    <property type="component" value="Unassembled WGS sequence"/>
</dbReference>
<dbReference type="InterPro" id="IPR035952">
    <property type="entry name" value="Rhomboid-like_sf"/>
</dbReference>
<feature type="transmembrane region" description="Helical" evidence="5">
    <location>
        <begin position="161"/>
        <end position="180"/>
    </location>
</feature>
<accession>A0A4R5LNG8</accession>
<dbReference type="GO" id="GO:0016020">
    <property type="term" value="C:membrane"/>
    <property type="evidence" value="ECO:0007669"/>
    <property type="project" value="UniProtKB-SubCell"/>
</dbReference>
<protein>
    <submittedName>
        <fullName evidence="8">Rhomboid family intramembrane serine protease</fullName>
    </submittedName>
</protein>
<name>A0A4R5LNG8_9GAMM</name>
<keyword evidence="2 5" id="KW-0812">Transmembrane</keyword>
<evidence type="ECO:0000313" key="8">
    <source>
        <dbReference type="EMBL" id="TDG11897.1"/>
    </source>
</evidence>
<keyword evidence="9" id="KW-1185">Reference proteome</keyword>
<gene>
    <name evidence="8" type="ORF">E2F43_16150</name>
</gene>
<evidence type="ECO:0000256" key="1">
    <source>
        <dbReference type="ARBA" id="ARBA00004141"/>
    </source>
</evidence>
<feature type="transmembrane region" description="Helical" evidence="5">
    <location>
        <begin position="129"/>
        <end position="149"/>
    </location>
</feature>
<evidence type="ECO:0000256" key="5">
    <source>
        <dbReference type="SAM" id="Phobius"/>
    </source>
</evidence>
<feature type="transmembrane region" description="Helical" evidence="5">
    <location>
        <begin position="78"/>
        <end position="95"/>
    </location>
</feature>
<reference evidence="8 9" key="1">
    <citation type="submission" date="2019-03" db="EMBL/GenBank/DDBJ databases">
        <title>Seongchinamella monodicae gen. nov., sp. nov., a novel member of the Gammaproteobacteria isolated from a tidal mudflat of beach.</title>
        <authorList>
            <person name="Yang H.G."/>
            <person name="Kang J.W."/>
            <person name="Lee S.D."/>
        </authorList>
    </citation>
    <scope>NUCLEOTIDE SEQUENCE [LARGE SCALE GENOMIC DNA]</scope>
    <source>
        <strain evidence="8 9">GH4-78</strain>
    </source>
</reference>
<keyword evidence="8" id="KW-0645">Protease</keyword>
<evidence type="ECO:0000313" key="9">
    <source>
        <dbReference type="Proteomes" id="UP000295554"/>
    </source>
</evidence>
<evidence type="ECO:0000256" key="2">
    <source>
        <dbReference type="ARBA" id="ARBA00022692"/>
    </source>
</evidence>
<evidence type="ECO:0000256" key="6">
    <source>
        <dbReference type="SAM" id="SignalP"/>
    </source>
</evidence>
<dbReference type="EMBL" id="SMSE01000004">
    <property type="protein sequence ID" value="TDG11897.1"/>
    <property type="molecule type" value="Genomic_DNA"/>
</dbReference>
<sequence length="204" mass="22156">MSRRPVFTLILCALACGLALLPAAARENLHFDYYRLVTGDWIGLLSGHWLHADVEHLAWNVGALAILASLIERHSPQLLMSSILAGTLGVDLLLVSPLGEVARYCGLSGLLNTLLGVVLFLLWQRTRSLLVILVGLLCTLKILVEIRFGQSLFTDISWPPYAPAHLAGLVATPIALALGYRDTVRQKTTTGTARTHYGHLVTSA</sequence>
<evidence type="ECO:0000256" key="4">
    <source>
        <dbReference type="ARBA" id="ARBA00023136"/>
    </source>
</evidence>
<keyword evidence="3 5" id="KW-1133">Transmembrane helix</keyword>
<feature type="signal peptide" evidence="6">
    <location>
        <begin position="1"/>
        <end position="25"/>
    </location>
</feature>
<dbReference type="GO" id="GO:0004252">
    <property type="term" value="F:serine-type endopeptidase activity"/>
    <property type="evidence" value="ECO:0007669"/>
    <property type="project" value="InterPro"/>
</dbReference>
<dbReference type="InterPro" id="IPR022764">
    <property type="entry name" value="Peptidase_S54_rhomboid_dom"/>
</dbReference>
<keyword evidence="8" id="KW-0378">Hydrolase</keyword>
<dbReference type="Pfam" id="PF01694">
    <property type="entry name" value="Rhomboid"/>
    <property type="match status" value="1"/>
</dbReference>
<feature type="chain" id="PRO_5020949665" evidence="6">
    <location>
        <begin position="26"/>
        <end position="204"/>
    </location>
</feature>
<dbReference type="GO" id="GO:0006508">
    <property type="term" value="P:proteolysis"/>
    <property type="evidence" value="ECO:0007669"/>
    <property type="project" value="UniProtKB-KW"/>
</dbReference>
<dbReference type="SUPFAM" id="SSF144091">
    <property type="entry name" value="Rhomboid-like"/>
    <property type="match status" value="1"/>
</dbReference>
<dbReference type="OrthoDB" id="196054at2"/>
<evidence type="ECO:0000256" key="3">
    <source>
        <dbReference type="ARBA" id="ARBA00022989"/>
    </source>
</evidence>